<organism evidence="1 2">
    <name type="scientific">Pararcticibacter amylolyticus</name>
    <dbReference type="NCBI Taxonomy" id="2173175"/>
    <lineage>
        <taxon>Bacteria</taxon>
        <taxon>Pseudomonadati</taxon>
        <taxon>Bacteroidota</taxon>
        <taxon>Sphingobacteriia</taxon>
        <taxon>Sphingobacteriales</taxon>
        <taxon>Sphingobacteriaceae</taxon>
        <taxon>Pararcticibacter</taxon>
    </lineage>
</organism>
<name>A0A2U2PFR9_9SPHI</name>
<sequence length="84" mass="9250">MNEGQNAKSYYAYIFGNPCDPMSYYKTSIKPEFGVGNILCAIYATGAGTHPDKFSEELEGYIADALMSGISQPQTGETVVFMRY</sequence>
<reference evidence="1 2" key="1">
    <citation type="submission" date="2018-04" db="EMBL/GenBank/DDBJ databases">
        <title>Pedobacter chongqingensis sp. nov., isolated from a rottenly hemp rope.</title>
        <authorList>
            <person name="Cai Y."/>
        </authorList>
    </citation>
    <scope>NUCLEOTIDE SEQUENCE [LARGE SCALE GENOMIC DNA]</scope>
    <source>
        <strain evidence="1 2">FJ4-8</strain>
    </source>
</reference>
<dbReference type="EMBL" id="QEAS01000010">
    <property type="protein sequence ID" value="PWG80210.1"/>
    <property type="molecule type" value="Genomic_DNA"/>
</dbReference>
<dbReference type="OrthoDB" id="769564at2"/>
<dbReference type="Proteomes" id="UP000245647">
    <property type="component" value="Unassembled WGS sequence"/>
</dbReference>
<gene>
    <name evidence="1" type="ORF">DDR33_13535</name>
</gene>
<dbReference type="RefSeq" id="WP_109416327.1">
    <property type="nucleotide sequence ID" value="NZ_QEAS01000010.1"/>
</dbReference>
<evidence type="ECO:0000313" key="2">
    <source>
        <dbReference type="Proteomes" id="UP000245647"/>
    </source>
</evidence>
<protein>
    <submittedName>
        <fullName evidence="1">Uncharacterized protein</fullName>
    </submittedName>
</protein>
<comment type="caution">
    <text evidence="1">The sequence shown here is derived from an EMBL/GenBank/DDBJ whole genome shotgun (WGS) entry which is preliminary data.</text>
</comment>
<proteinExistence type="predicted"/>
<dbReference type="AlphaFoldDB" id="A0A2U2PFR9"/>
<keyword evidence="2" id="KW-1185">Reference proteome</keyword>
<evidence type="ECO:0000313" key="1">
    <source>
        <dbReference type="EMBL" id="PWG80210.1"/>
    </source>
</evidence>
<accession>A0A2U2PFR9</accession>